<dbReference type="InterPro" id="IPR036388">
    <property type="entry name" value="WH-like_DNA-bd_sf"/>
</dbReference>
<keyword evidence="3" id="KW-0731">Sigma factor</keyword>
<evidence type="ECO:0000256" key="3">
    <source>
        <dbReference type="ARBA" id="ARBA00023082"/>
    </source>
</evidence>
<keyword evidence="4" id="KW-0804">Transcription</keyword>
<dbReference type="GO" id="GO:0016987">
    <property type="term" value="F:sigma factor activity"/>
    <property type="evidence" value="ECO:0007669"/>
    <property type="project" value="UniProtKB-KW"/>
</dbReference>
<dbReference type="EMBL" id="QRYW01000035">
    <property type="protein sequence ID" value="RGV21423.1"/>
    <property type="molecule type" value="Genomic_DNA"/>
</dbReference>
<accession>A0A412W8P5</accession>
<dbReference type="GO" id="GO:0003677">
    <property type="term" value="F:DNA binding"/>
    <property type="evidence" value="ECO:0007669"/>
    <property type="project" value="InterPro"/>
</dbReference>
<name>A0A412W8P5_9BACT</name>
<gene>
    <name evidence="7" type="ORF">DWW24_15165</name>
</gene>
<evidence type="ECO:0000259" key="5">
    <source>
        <dbReference type="Pfam" id="PF04542"/>
    </source>
</evidence>
<dbReference type="NCBIfam" id="TIGR02937">
    <property type="entry name" value="sigma70-ECF"/>
    <property type="match status" value="1"/>
</dbReference>
<dbReference type="SUPFAM" id="SSF88659">
    <property type="entry name" value="Sigma3 and sigma4 domains of RNA polymerase sigma factors"/>
    <property type="match status" value="1"/>
</dbReference>
<evidence type="ECO:0000256" key="2">
    <source>
        <dbReference type="ARBA" id="ARBA00023015"/>
    </source>
</evidence>
<evidence type="ECO:0000313" key="7">
    <source>
        <dbReference type="EMBL" id="RGV21423.1"/>
    </source>
</evidence>
<dbReference type="InterPro" id="IPR013249">
    <property type="entry name" value="RNA_pol_sigma70_r4_t2"/>
</dbReference>
<evidence type="ECO:0000256" key="4">
    <source>
        <dbReference type="ARBA" id="ARBA00023163"/>
    </source>
</evidence>
<keyword evidence="2" id="KW-0805">Transcription regulation</keyword>
<dbReference type="AlphaFoldDB" id="A0A412W8P5"/>
<comment type="similarity">
    <text evidence="1">Belongs to the sigma-70 factor family. ECF subfamily.</text>
</comment>
<dbReference type="PANTHER" id="PTHR43133:SF46">
    <property type="entry name" value="RNA POLYMERASE SIGMA-70 FACTOR ECF SUBFAMILY"/>
    <property type="match status" value="1"/>
</dbReference>
<dbReference type="NCBIfam" id="TIGR02985">
    <property type="entry name" value="Sig70_bacteroi1"/>
    <property type="match status" value="1"/>
</dbReference>
<dbReference type="InterPro" id="IPR013325">
    <property type="entry name" value="RNA_pol_sigma_r2"/>
</dbReference>
<sequence>MQDDSDKIGTDNEIIKSLVDGDRKTFEALFHKYYSLLCDYALTYLEDANAAEDIVQDVFVYLWNHCKSIAITTSLKSYLYSSVKHRALNVLKHRAIVRKHSPLLVEFLGNWAKEDYSEQELEQLEQVRRAFDLLPNQCRVVFMMSCLEGKTYKEIADELHISVNTVKSHILKAYRDIRENVNRPVSPQVLFLAMCKYVGYF</sequence>
<organism evidence="7 8">
    <name type="scientific">Odoribacter splanchnicus</name>
    <dbReference type="NCBI Taxonomy" id="28118"/>
    <lineage>
        <taxon>Bacteria</taxon>
        <taxon>Pseudomonadati</taxon>
        <taxon>Bacteroidota</taxon>
        <taxon>Bacteroidia</taxon>
        <taxon>Bacteroidales</taxon>
        <taxon>Odoribacteraceae</taxon>
        <taxon>Odoribacter</taxon>
    </lineage>
</organism>
<dbReference type="PANTHER" id="PTHR43133">
    <property type="entry name" value="RNA POLYMERASE ECF-TYPE SIGMA FACTO"/>
    <property type="match status" value="1"/>
</dbReference>
<dbReference type="InterPro" id="IPR013324">
    <property type="entry name" value="RNA_pol_sigma_r3/r4-like"/>
</dbReference>
<dbReference type="InterPro" id="IPR039425">
    <property type="entry name" value="RNA_pol_sigma-70-like"/>
</dbReference>
<protein>
    <submittedName>
        <fullName evidence="7">RNA polymerase sigma-70 factor</fullName>
    </submittedName>
</protein>
<feature type="domain" description="RNA polymerase sigma-70 region 2" evidence="5">
    <location>
        <begin position="29"/>
        <end position="94"/>
    </location>
</feature>
<dbReference type="GO" id="GO:0006352">
    <property type="term" value="P:DNA-templated transcription initiation"/>
    <property type="evidence" value="ECO:0007669"/>
    <property type="project" value="InterPro"/>
</dbReference>
<feature type="domain" description="RNA polymerase sigma factor 70 region 4 type 2" evidence="6">
    <location>
        <begin position="125"/>
        <end position="175"/>
    </location>
</feature>
<dbReference type="RefSeq" id="WP_118108355.1">
    <property type="nucleotide sequence ID" value="NZ_QRYW01000035.1"/>
</dbReference>
<dbReference type="Pfam" id="PF08281">
    <property type="entry name" value="Sigma70_r4_2"/>
    <property type="match status" value="1"/>
</dbReference>
<dbReference type="Proteomes" id="UP000283426">
    <property type="component" value="Unassembled WGS sequence"/>
</dbReference>
<dbReference type="Gene3D" id="1.10.1740.10">
    <property type="match status" value="1"/>
</dbReference>
<dbReference type="InterPro" id="IPR014327">
    <property type="entry name" value="RNA_pol_sigma70_bacteroid"/>
</dbReference>
<evidence type="ECO:0000259" key="6">
    <source>
        <dbReference type="Pfam" id="PF08281"/>
    </source>
</evidence>
<dbReference type="CDD" id="cd06171">
    <property type="entry name" value="Sigma70_r4"/>
    <property type="match status" value="1"/>
</dbReference>
<proteinExistence type="inferred from homology"/>
<dbReference type="SUPFAM" id="SSF88946">
    <property type="entry name" value="Sigma2 domain of RNA polymerase sigma factors"/>
    <property type="match status" value="1"/>
</dbReference>
<dbReference type="InterPro" id="IPR007627">
    <property type="entry name" value="RNA_pol_sigma70_r2"/>
</dbReference>
<dbReference type="InterPro" id="IPR014284">
    <property type="entry name" value="RNA_pol_sigma-70_dom"/>
</dbReference>
<evidence type="ECO:0000313" key="8">
    <source>
        <dbReference type="Proteomes" id="UP000283426"/>
    </source>
</evidence>
<comment type="caution">
    <text evidence="7">The sequence shown here is derived from an EMBL/GenBank/DDBJ whole genome shotgun (WGS) entry which is preliminary data.</text>
</comment>
<evidence type="ECO:0000256" key="1">
    <source>
        <dbReference type="ARBA" id="ARBA00010641"/>
    </source>
</evidence>
<reference evidence="7 8" key="1">
    <citation type="submission" date="2018-08" db="EMBL/GenBank/DDBJ databases">
        <title>A genome reference for cultivated species of the human gut microbiota.</title>
        <authorList>
            <person name="Zou Y."/>
            <person name="Xue W."/>
            <person name="Luo G."/>
        </authorList>
    </citation>
    <scope>NUCLEOTIDE SEQUENCE [LARGE SCALE GENOMIC DNA]</scope>
    <source>
        <strain evidence="7 8">AF14-6AC</strain>
    </source>
</reference>
<dbReference type="Pfam" id="PF04542">
    <property type="entry name" value="Sigma70_r2"/>
    <property type="match status" value="1"/>
</dbReference>
<dbReference type="Gene3D" id="1.10.10.10">
    <property type="entry name" value="Winged helix-like DNA-binding domain superfamily/Winged helix DNA-binding domain"/>
    <property type="match status" value="1"/>
</dbReference>